<evidence type="ECO:0000259" key="12">
    <source>
        <dbReference type="Pfam" id="PF03033"/>
    </source>
</evidence>
<evidence type="ECO:0000256" key="11">
    <source>
        <dbReference type="SAM" id="Phobius"/>
    </source>
</evidence>
<evidence type="ECO:0000259" key="13">
    <source>
        <dbReference type="Pfam" id="PF04101"/>
    </source>
</evidence>
<sequence length="364" mass="40478">MKILVTGAHFTPAVAVIEEFKKRPNIEIVYIGRNTTREGDTSPSIESQVLPDLGIKFIPIITGRLQKDFTLFTIPSLLKIPIGFMQALFFILGEKPDVILSFGGYVAVPLVFIGWLFSIPIIVHEQTLVSGLANKISSVFATKIALSFKNQKKLNDKIIVTGNPLRAIIIKANPSINYEIIKYAKKQRKPIILITGGNQGSHTINEAVENCIDKLVKIACVIHITGDNKFKDFEKLEKLETASYKVFKWIDEEYGAVLSNADLVVSRAGVNTLSELAFVGKPALVIPIPYLYKDEQNQNAKFFESVGLVRILPQSKLSGYTLMENIKLMLKNIEKLTKKVKGAEKIIIPDAAKRLALETILLTK</sequence>
<dbReference type="Pfam" id="PF04101">
    <property type="entry name" value="Glyco_tran_28_C"/>
    <property type="match status" value="1"/>
</dbReference>
<dbReference type="CDD" id="cd03785">
    <property type="entry name" value="GT28_MurG"/>
    <property type="match status" value="1"/>
</dbReference>
<evidence type="ECO:0000256" key="2">
    <source>
        <dbReference type="ARBA" id="ARBA00022618"/>
    </source>
</evidence>
<feature type="binding site" evidence="10">
    <location>
        <position position="166"/>
    </location>
    <ligand>
        <name>UDP-N-acetyl-alpha-D-glucosamine</name>
        <dbReference type="ChEBI" id="CHEBI:57705"/>
    </ligand>
</feature>
<keyword evidence="6 10" id="KW-0573">Peptidoglycan synthesis</keyword>
<evidence type="ECO:0000256" key="5">
    <source>
        <dbReference type="ARBA" id="ARBA00022960"/>
    </source>
</evidence>
<dbReference type="Gene3D" id="3.40.50.2000">
    <property type="entry name" value="Glycogen Phosphorylase B"/>
    <property type="match status" value="2"/>
</dbReference>
<organism evidence="14 15">
    <name type="scientific">Candidatus Daviesbacteria bacterium RIFCSPLOWO2_02_FULL_36_8</name>
    <dbReference type="NCBI Taxonomy" id="1797793"/>
    <lineage>
        <taxon>Bacteria</taxon>
        <taxon>Candidatus Daviesiibacteriota</taxon>
    </lineage>
</organism>
<keyword evidence="7 10" id="KW-0472">Membrane</keyword>
<comment type="subcellular location">
    <subcellularLocation>
        <location evidence="10">Cell membrane</location>
        <topology evidence="10">Peripheral membrane protein</topology>
        <orientation evidence="10">Cytoplasmic side</orientation>
    </subcellularLocation>
</comment>
<comment type="function">
    <text evidence="10">Cell wall formation. Catalyzes the transfer of a GlcNAc subunit on undecaprenyl-pyrophosphoryl-MurNAc-pentapeptide (lipid intermediate I) to form undecaprenyl-pyrophosphoryl-MurNAc-(pentapeptide)GlcNAc (lipid intermediate II).</text>
</comment>
<keyword evidence="2 10" id="KW-0132">Cell division</keyword>
<keyword evidence="9 10" id="KW-0961">Cell wall biogenesis/degradation</keyword>
<dbReference type="PANTHER" id="PTHR21015:SF22">
    <property type="entry name" value="GLYCOSYLTRANSFERASE"/>
    <property type="match status" value="1"/>
</dbReference>
<comment type="catalytic activity">
    <reaction evidence="10">
        <text>di-trans,octa-cis-undecaprenyl diphospho-N-acetyl-alpha-D-muramoyl-L-alanyl-D-glutamyl-meso-2,6-diaminopimeloyl-D-alanyl-D-alanine + UDP-N-acetyl-alpha-D-glucosamine = di-trans,octa-cis-undecaprenyl diphospho-[N-acetyl-alpha-D-glucosaminyl-(1-&gt;4)]-N-acetyl-alpha-D-muramoyl-L-alanyl-D-glutamyl-meso-2,6-diaminopimeloyl-D-alanyl-D-alanine + UDP + H(+)</text>
        <dbReference type="Rhea" id="RHEA:31227"/>
        <dbReference type="ChEBI" id="CHEBI:15378"/>
        <dbReference type="ChEBI" id="CHEBI:57705"/>
        <dbReference type="ChEBI" id="CHEBI:58223"/>
        <dbReference type="ChEBI" id="CHEBI:61387"/>
        <dbReference type="ChEBI" id="CHEBI:61388"/>
        <dbReference type="EC" id="2.4.1.227"/>
    </reaction>
</comment>
<dbReference type="GO" id="GO:0009252">
    <property type="term" value="P:peptidoglycan biosynthetic process"/>
    <property type="evidence" value="ECO:0007669"/>
    <property type="project" value="UniProtKB-UniRule"/>
</dbReference>
<gene>
    <name evidence="10" type="primary">murG</name>
    <name evidence="14" type="ORF">A3J13_02675</name>
</gene>
<dbReference type="GO" id="GO:0008360">
    <property type="term" value="P:regulation of cell shape"/>
    <property type="evidence" value="ECO:0007669"/>
    <property type="project" value="UniProtKB-KW"/>
</dbReference>
<protein>
    <recommendedName>
        <fullName evidence="10">UDP-N-acetylglucosamine--N-acetylmuramyl-(pentapeptide) pyrophosphoryl-undecaprenol N-acetylglucosamine transferase</fullName>
        <ecNumber evidence="10">2.4.1.227</ecNumber>
    </recommendedName>
    <alternativeName>
        <fullName evidence="10">Undecaprenyl-PP-MurNAc-pentapeptide-UDPGlcNAc GlcNAc transferase</fullName>
    </alternativeName>
</protein>
<keyword evidence="3 10" id="KW-0328">Glycosyltransferase</keyword>
<dbReference type="Proteomes" id="UP000183317">
    <property type="component" value="Unassembled WGS sequence"/>
</dbReference>
<feature type="domain" description="Glycosyltransferase family 28 N-terminal" evidence="12">
    <location>
        <begin position="6"/>
        <end position="145"/>
    </location>
</feature>
<dbReference type="GO" id="GO:0051991">
    <property type="term" value="F:UDP-N-acetyl-D-glucosamine:N-acetylmuramoyl-L-alanyl-D-glutamyl-meso-2,6-diaminopimelyl-D-alanyl-D-alanine-diphosphoundecaprenol 4-beta-N-acetylglucosaminlytransferase activity"/>
    <property type="evidence" value="ECO:0007669"/>
    <property type="project" value="RHEA"/>
</dbReference>
<evidence type="ECO:0000256" key="4">
    <source>
        <dbReference type="ARBA" id="ARBA00022679"/>
    </source>
</evidence>
<feature type="binding site" evidence="10">
    <location>
        <position position="296"/>
    </location>
    <ligand>
        <name>UDP-N-acetyl-alpha-D-glucosamine</name>
        <dbReference type="ChEBI" id="CHEBI:57705"/>
    </ligand>
</feature>
<dbReference type="GO" id="GO:0050511">
    <property type="term" value="F:undecaprenyldiphospho-muramoylpentapeptide beta-N-acetylglucosaminyltransferase activity"/>
    <property type="evidence" value="ECO:0007669"/>
    <property type="project" value="UniProtKB-UniRule"/>
</dbReference>
<evidence type="ECO:0000256" key="9">
    <source>
        <dbReference type="ARBA" id="ARBA00023316"/>
    </source>
</evidence>
<evidence type="ECO:0000256" key="6">
    <source>
        <dbReference type="ARBA" id="ARBA00022984"/>
    </source>
</evidence>
<dbReference type="InterPro" id="IPR004276">
    <property type="entry name" value="GlycoTrans_28_N"/>
</dbReference>
<keyword evidence="1 10" id="KW-1003">Cell membrane</keyword>
<evidence type="ECO:0000256" key="7">
    <source>
        <dbReference type="ARBA" id="ARBA00023136"/>
    </source>
</evidence>
<dbReference type="InterPro" id="IPR007235">
    <property type="entry name" value="Glyco_trans_28_C"/>
</dbReference>
<evidence type="ECO:0000256" key="3">
    <source>
        <dbReference type="ARBA" id="ARBA00022676"/>
    </source>
</evidence>
<dbReference type="EC" id="2.4.1.227" evidence="10"/>
<keyword evidence="11" id="KW-0812">Transmembrane</keyword>
<evidence type="ECO:0000256" key="10">
    <source>
        <dbReference type="HAMAP-Rule" id="MF_00033"/>
    </source>
</evidence>
<comment type="pathway">
    <text evidence="10">Cell wall biogenesis; peptidoglycan biosynthesis.</text>
</comment>
<evidence type="ECO:0000313" key="15">
    <source>
        <dbReference type="Proteomes" id="UP000183317"/>
    </source>
</evidence>
<reference evidence="14 15" key="1">
    <citation type="journal article" date="2016" name="Nat. Commun.">
        <title>Thousands of microbial genomes shed light on interconnected biogeochemical processes in an aquifer system.</title>
        <authorList>
            <person name="Anantharaman K."/>
            <person name="Brown C.T."/>
            <person name="Hug L.A."/>
            <person name="Sharon I."/>
            <person name="Castelle C.J."/>
            <person name="Probst A.J."/>
            <person name="Thomas B.C."/>
            <person name="Singh A."/>
            <person name="Wilkins M.J."/>
            <person name="Karaoz U."/>
            <person name="Brodie E.L."/>
            <person name="Williams K.H."/>
            <person name="Hubbard S.S."/>
            <person name="Banfield J.F."/>
        </authorList>
    </citation>
    <scope>NUCLEOTIDE SEQUENCE [LARGE SCALE GENOMIC DNA]</scope>
</reference>
<keyword evidence="11" id="KW-1133">Transmembrane helix</keyword>
<evidence type="ECO:0000256" key="8">
    <source>
        <dbReference type="ARBA" id="ARBA00023306"/>
    </source>
</evidence>
<dbReference type="Pfam" id="PF03033">
    <property type="entry name" value="Glyco_transf_28"/>
    <property type="match status" value="1"/>
</dbReference>
<comment type="caution">
    <text evidence="10">Lacks conserved residue(s) required for the propagation of feature annotation.</text>
</comment>
<dbReference type="GO" id="GO:0051301">
    <property type="term" value="P:cell division"/>
    <property type="evidence" value="ECO:0007669"/>
    <property type="project" value="UniProtKB-KW"/>
</dbReference>
<dbReference type="HAMAP" id="MF_00033">
    <property type="entry name" value="MurG"/>
    <property type="match status" value="1"/>
</dbReference>
<feature type="domain" description="Glycosyl transferase family 28 C-terminal" evidence="13">
    <location>
        <begin position="191"/>
        <end position="354"/>
    </location>
</feature>
<dbReference type="SUPFAM" id="SSF53756">
    <property type="entry name" value="UDP-Glycosyltransferase/glycogen phosphorylase"/>
    <property type="match status" value="1"/>
</dbReference>
<feature type="transmembrane region" description="Helical" evidence="11">
    <location>
        <begin position="98"/>
        <end position="123"/>
    </location>
</feature>
<name>A0A1F5MGM1_9BACT</name>
<evidence type="ECO:0000313" key="14">
    <source>
        <dbReference type="EMBL" id="OGE64504.1"/>
    </source>
</evidence>
<dbReference type="AlphaFoldDB" id="A0A1F5MGM1"/>
<dbReference type="PANTHER" id="PTHR21015">
    <property type="entry name" value="UDP-N-ACETYLGLUCOSAMINE--N-ACETYLMURAMYL-(PENTAPEPTIDE) PYROPHOSPHORYL-UNDECAPRENOL N-ACETYLGLUCOSAMINE TRANSFERASE 1"/>
    <property type="match status" value="1"/>
</dbReference>
<proteinExistence type="inferred from homology"/>
<comment type="caution">
    <text evidence="14">The sequence shown here is derived from an EMBL/GenBank/DDBJ whole genome shotgun (WGS) entry which is preliminary data.</text>
</comment>
<keyword evidence="4 10" id="KW-0808">Transferase</keyword>
<dbReference type="GO" id="GO:0071555">
    <property type="term" value="P:cell wall organization"/>
    <property type="evidence" value="ECO:0007669"/>
    <property type="project" value="UniProtKB-KW"/>
</dbReference>
<comment type="similarity">
    <text evidence="10">Belongs to the glycosyltransferase 28 family. MurG subfamily.</text>
</comment>
<dbReference type="UniPathway" id="UPA00219"/>
<dbReference type="InterPro" id="IPR006009">
    <property type="entry name" value="GlcNAc_MurG"/>
</dbReference>
<dbReference type="EMBL" id="MFDU01000011">
    <property type="protein sequence ID" value="OGE64504.1"/>
    <property type="molecule type" value="Genomic_DNA"/>
</dbReference>
<keyword evidence="5 10" id="KW-0133">Cell shape</keyword>
<dbReference type="GO" id="GO:0005886">
    <property type="term" value="C:plasma membrane"/>
    <property type="evidence" value="ECO:0007669"/>
    <property type="project" value="UniProtKB-SubCell"/>
</dbReference>
<feature type="transmembrane region" description="Helical" evidence="11">
    <location>
        <begin position="69"/>
        <end position="92"/>
    </location>
</feature>
<keyword evidence="8 10" id="KW-0131">Cell cycle</keyword>
<dbReference type="GO" id="GO:0005975">
    <property type="term" value="P:carbohydrate metabolic process"/>
    <property type="evidence" value="ECO:0007669"/>
    <property type="project" value="InterPro"/>
</dbReference>
<accession>A0A1F5MGM1</accession>
<evidence type="ECO:0000256" key="1">
    <source>
        <dbReference type="ARBA" id="ARBA00022475"/>
    </source>
</evidence>